<dbReference type="KEGG" id="nsl:BOX37_10680"/>
<organism evidence="3 4">
    <name type="scientific">Nocardia mangyaensis</name>
    <dbReference type="NCBI Taxonomy" id="2213200"/>
    <lineage>
        <taxon>Bacteria</taxon>
        <taxon>Bacillati</taxon>
        <taxon>Actinomycetota</taxon>
        <taxon>Actinomycetes</taxon>
        <taxon>Mycobacteriales</taxon>
        <taxon>Nocardiaceae</taxon>
        <taxon>Nocardia</taxon>
    </lineage>
</organism>
<dbReference type="InterPro" id="IPR011059">
    <property type="entry name" value="Metal-dep_hydrolase_composite"/>
</dbReference>
<feature type="domain" description="Amidohydrolase-related" evidence="2">
    <location>
        <begin position="55"/>
        <end position="419"/>
    </location>
</feature>
<dbReference type="EMBL" id="CP018082">
    <property type="protein sequence ID" value="APE34341.1"/>
    <property type="molecule type" value="Genomic_DNA"/>
</dbReference>
<evidence type="ECO:0000259" key="2">
    <source>
        <dbReference type="Pfam" id="PF01979"/>
    </source>
</evidence>
<dbReference type="Gene3D" id="3.20.20.140">
    <property type="entry name" value="Metal-dependent hydrolases"/>
    <property type="match status" value="1"/>
</dbReference>
<dbReference type="Proteomes" id="UP000183810">
    <property type="component" value="Chromosome"/>
</dbReference>
<reference evidence="3" key="1">
    <citation type="submission" date="2016-11" db="EMBL/GenBank/DDBJ databases">
        <authorList>
            <person name="Jaros S."/>
            <person name="Januszkiewicz K."/>
            <person name="Wedrychowicz H."/>
        </authorList>
    </citation>
    <scope>NUCLEOTIDE SEQUENCE [LARGE SCALE GENOMIC DNA]</scope>
    <source>
        <strain evidence="3">Y48</strain>
    </source>
</reference>
<dbReference type="AlphaFoldDB" id="A0A1J0VQN4"/>
<dbReference type="SUPFAM" id="SSF51338">
    <property type="entry name" value="Composite domain of metallo-dependent hydrolases"/>
    <property type="match status" value="1"/>
</dbReference>
<dbReference type="InterPro" id="IPR050287">
    <property type="entry name" value="MTA/SAH_deaminase"/>
</dbReference>
<accession>A0A1J0VQN4</accession>
<dbReference type="InterPro" id="IPR032466">
    <property type="entry name" value="Metal_Hydrolase"/>
</dbReference>
<protein>
    <submittedName>
        <fullName evidence="3">Cytosine deaminase</fullName>
    </submittedName>
</protein>
<evidence type="ECO:0000256" key="1">
    <source>
        <dbReference type="ARBA" id="ARBA00022801"/>
    </source>
</evidence>
<keyword evidence="4" id="KW-1185">Reference proteome</keyword>
<dbReference type="SUPFAM" id="SSF51556">
    <property type="entry name" value="Metallo-dependent hydrolases"/>
    <property type="match status" value="1"/>
</dbReference>
<evidence type="ECO:0000313" key="3">
    <source>
        <dbReference type="EMBL" id="APE34341.1"/>
    </source>
</evidence>
<evidence type="ECO:0000313" key="4">
    <source>
        <dbReference type="Proteomes" id="UP000183810"/>
    </source>
</evidence>
<proteinExistence type="predicted"/>
<gene>
    <name evidence="3" type="ORF">BOX37_10680</name>
</gene>
<dbReference type="Gene3D" id="2.30.40.10">
    <property type="entry name" value="Urease, subunit C, domain 1"/>
    <property type="match status" value="1"/>
</dbReference>
<dbReference type="PANTHER" id="PTHR43794:SF11">
    <property type="entry name" value="AMIDOHYDROLASE-RELATED DOMAIN-CONTAINING PROTEIN"/>
    <property type="match status" value="1"/>
</dbReference>
<sequence>MTALTLRNATLLPVSGARDWLHGWMTVDSDGRISGIGEGEPPPSDGEIIDVTGKFVAPGFVSAHSHIYTGGMRGVAPDSTLYPWVTRNTEMLLTAQAEDLYWLTLAGSLDFLSNGVTSAYNFTQSRVLSLFDYTSSTMKAAAVQPVEFLTRQIDASADAGIRFVASVRLDDEQLPEDEALSVFGEVMDYAKTTVPPDHYLGGSVYGAVQWSSSAKTARRERAMMDRHGVTNQAHFVETAEQLDIQQAKFDWYDEAGTLGPDFAFGHFVHPTDRMLERAAGAGCSMVWQPLSNGRLGSGIADIPRVLDAGMRVGIGLDDQSCTDVADPFENMRAGLYTQRARHSDASVLSPADMLGLHTLGAAAAIGVDDRVGSLEVGKYADFVVVDPRNPDTGPIWNPVATYVLACTLRNLDAVYVGGRASWSSGRSTHPLAERAVDELHERMVRVAGESGFHPAVPHRAHPR</sequence>
<dbReference type="PANTHER" id="PTHR43794">
    <property type="entry name" value="AMINOHYDROLASE SSNA-RELATED"/>
    <property type="match status" value="1"/>
</dbReference>
<dbReference type="RefSeq" id="WP_071927521.1">
    <property type="nucleotide sequence ID" value="NZ_CP018082.1"/>
</dbReference>
<name>A0A1J0VQN4_9NOCA</name>
<dbReference type="GO" id="GO:0016810">
    <property type="term" value="F:hydrolase activity, acting on carbon-nitrogen (but not peptide) bonds"/>
    <property type="evidence" value="ECO:0007669"/>
    <property type="project" value="InterPro"/>
</dbReference>
<dbReference type="OrthoDB" id="3189065at2"/>
<keyword evidence="1" id="KW-0378">Hydrolase</keyword>
<dbReference type="InterPro" id="IPR006680">
    <property type="entry name" value="Amidohydro-rel"/>
</dbReference>
<dbReference type="Pfam" id="PF01979">
    <property type="entry name" value="Amidohydro_1"/>
    <property type="match status" value="1"/>
</dbReference>